<proteinExistence type="predicted"/>
<organism evidence="2">
    <name type="scientific">Colletotrichum fructicola (strain Nara gc5)</name>
    <name type="common">Anthracnose fungus</name>
    <name type="synonym">Colletotrichum gloeosporioides (strain Nara gc5)</name>
    <dbReference type="NCBI Taxonomy" id="1213859"/>
    <lineage>
        <taxon>Eukaryota</taxon>
        <taxon>Fungi</taxon>
        <taxon>Dikarya</taxon>
        <taxon>Ascomycota</taxon>
        <taxon>Pezizomycotina</taxon>
        <taxon>Sordariomycetes</taxon>
        <taxon>Hypocreomycetidae</taxon>
        <taxon>Glomerellales</taxon>
        <taxon>Glomerellaceae</taxon>
        <taxon>Colletotrichum</taxon>
        <taxon>Colletotrichum gloeosporioides species complex</taxon>
    </lineage>
</organism>
<dbReference type="AlphaFoldDB" id="L2FC75"/>
<evidence type="ECO:0000256" key="1">
    <source>
        <dbReference type="SAM" id="MobiDB-lite"/>
    </source>
</evidence>
<dbReference type="HOGENOM" id="CLU_907797_0_0_1"/>
<name>L2FC75_COLFN</name>
<gene>
    <name evidence="2" type="ORF">CGGC5_14478</name>
</gene>
<protein>
    <submittedName>
        <fullName evidence="2">Uncharacterized protein</fullName>
    </submittedName>
</protein>
<reference evidence="2" key="1">
    <citation type="submission" date="2012-08" db="EMBL/GenBank/DDBJ databases">
        <title>Genome analysis of Colletotrichum orbiculare and Colletotrichum fructicola.</title>
        <authorList>
            <person name="Gan P.H.P."/>
            <person name="Ikeda K."/>
            <person name="Irieda H."/>
            <person name="Narusaka M."/>
            <person name="O'Connell R.J."/>
            <person name="Narusaka Y."/>
            <person name="Takano Y."/>
            <person name="Kubo Y."/>
            <person name="Shirasu K."/>
        </authorList>
    </citation>
    <scope>NUCLEOTIDE SEQUENCE</scope>
    <source>
        <strain evidence="2">Nara gc5</strain>
    </source>
</reference>
<feature type="non-terminal residue" evidence="2">
    <location>
        <position position="307"/>
    </location>
</feature>
<accession>L2FC75</accession>
<feature type="region of interest" description="Disordered" evidence="1">
    <location>
        <begin position="215"/>
        <end position="254"/>
    </location>
</feature>
<sequence length="307" mass="33750">MISNPFAQLPDNGNESLSFLVDSVAESLPHNVVPPAHSSLDATDAAIRHPAAAHAELQPEPEPPFETSTPEQARRFPYHPPQMMQLYDAQPMQQAEASPSHQGIFRADSLLWLLCYIHQPSAQPTDDRSYQRNPPISEIPGSHCLSVTRACPGTAHFKRGNERVADKSSGSIARQYGYLVEEDVSPTTPRPPQRPHCENIVELVIDRATQLPLHSDNRLLSPTPRPEEISTPCANKACSDNRISQPPPAVPQPQLEPTMLSLFMHPTPPPLERHAMIGDYHLGSFLAGGDQRFPSQVSTLAAHGLPR</sequence>
<evidence type="ECO:0000313" key="2">
    <source>
        <dbReference type="EMBL" id="ELA23942.1"/>
    </source>
</evidence>
<dbReference type="EMBL" id="KB021320">
    <property type="protein sequence ID" value="ELA23942.1"/>
    <property type="molecule type" value="Genomic_DNA"/>
</dbReference>